<protein>
    <submittedName>
        <fullName evidence="4">DUF5610 domain-containing protein</fullName>
    </submittedName>
</protein>
<name>A0A344UN23_9NEIS</name>
<gene>
    <name evidence="4" type="ORF">ABI908_06390</name>
    <name evidence="3" type="ORF">DK843_21660</name>
</gene>
<dbReference type="Proteomes" id="UP001462502">
    <property type="component" value="Unassembled WGS sequence"/>
</dbReference>
<dbReference type="KEGG" id="chri:DK842_16135"/>
<evidence type="ECO:0000313" key="3">
    <source>
        <dbReference type="EMBL" id="AXE36671.1"/>
    </source>
</evidence>
<dbReference type="RefSeq" id="WP_114062366.1">
    <property type="nucleotide sequence ID" value="NZ_CP029495.1"/>
</dbReference>
<dbReference type="Pfam" id="PF18433">
    <property type="entry name" value="DUF5610"/>
    <property type="match status" value="1"/>
</dbReference>
<dbReference type="EMBL" id="JBDXMI010000001">
    <property type="protein sequence ID" value="MEO9383746.1"/>
    <property type="molecule type" value="Genomic_DNA"/>
</dbReference>
<reference evidence="4 6" key="2">
    <citation type="submission" date="2024-05" db="EMBL/GenBank/DDBJ databases">
        <authorList>
            <person name="De Oliveira J.P."/>
            <person name="Noriler S.A."/>
            <person name="De Oliveira A.G."/>
            <person name="Sipoli D.S."/>
        </authorList>
    </citation>
    <scope>NUCLEOTIDE SEQUENCE [LARGE SCALE GENOMIC DNA]</scope>
    <source>
        <strain evidence="4 6">LABIM192</strain>
    </source>
</reference>
<dbReference type="Proteomes" id="UP000252038">
    <property type="component" value="Chromosome"/>
</dbReference>
<dbReference type="Gene3D" id="1.10.132.90">
    <property type="match status" value="1"/>
</dbReference>
<evidence type="ECO:0000313" key="6">
    <source>
        <dbReference type="Proteomes" id="UP001462502"/>
    </source>
</evidence>
<dbReference type="AlphaFoldDB" id="A0A344UN23"/>
<organism evidence="3 5">
    <name type="scientific">Chromobacterium phragmitis</name>
    <dbReference type="NCBI Taxonomy" id="2202141"/>
    <lineage>
        <taxon>Bacteria</taxon>
        <taxon>Pseudomonadati</taxon>
        <taxon>Pseudomonadota</taxon>
        <taxon>Betaproteobacteria</taxon>
        <taxon>Neisseriales</taxon>
        <taxon>Chromobacteriaceae</taxon>
        <taxon>Chromobacterium</taxon>
    </lineage>
</organism>
<dbReference type="InterPro" id="IPR041651">
    <property type="entry name" value="DUF5610"/>
</dbReference>
<feature type="region of interest" description="Disordered" evidence="1">
    <location>
        <begin position="1"/>
        <end position="46"/>
    </location>
</feature>
<dbReference type="KEGG" id="chrb:DK843_21660"/>
<reference evidence="3 5" key="1">
    <citation type="submission" date="2018-05" db="EMBL/GenBank/DDBJ databases">
        <title>Genome sequencing, assembly and analysis of the novel insecticidal bacterium, Chromobacterium phragmitis.</title>
        <authorList>
            <person name="Sparks M.E."/>
            <person name="Blackburn M.B."/>
            <person name="Gundersen-Rindal D.E."/>
        </authorList>
    </citation>
    <scope>NUCLEOTIDE SEQUENCE [LARGE SCALE GENOMIC DNA]</scope>
    <source>
        <strain evidence="3">IIBBL 274-1</strain>
    </source>
</reference>
<feature type="domain" description="DUF5610" evidence="2">
    <location>
        <begin position="54"/>
        <end position="166"/>
    </location>
</feature>
<sequence length="172" mass="19030">MTVDDDLSVQPVRGVQPRPSGSHEPFAIVHRSGSHGKRSQDEDSADIGLSDGKQAAELLFSAAMDQIARLAVLDVDPAHLPEIALAGESHSQRLLLGMEALLERYRQRRPEQTETEARQAFAPLALTGLERGYLETCQVLLQLNVYSVTIAEQLQGLFLLSQQLFRERLQTS</sequence>
<evidence type="ECO:0000313" key="4">
    <source>
        <dbReference type="EMBL" id="MEO9383746.1"/>
    </source>
</evidence>
<proteinExistence type="predicted"/>
<evidence type="ECO:0000256" key="1">
    <source>
        <dbReference type="SAM" id="MobiDB-lite"/>
    </source>
</evidence>
<evidence type="ECO:0000259" key="2">
    <source>
        <dbReference type="Pfam" id="PF18433"/>
    </source>
</evidence>
<keyword evidence="6" id="KW-1185">Reference proteome</keyword>
<dbReference type="OrthoDB" id="8595724at2"/>
<dbReference type="EMBL" id="CP029554">
    <property type="protein sequence ID" value="AXE36671.1"/>
    <property type="molecule type" value="Genomic_DNA"/>
</dbReference>
<evidence type="ECO:0000313" key="5">
    <source>
        <dbReference type="Proteomes" id="UP000252038"/>
    </source>
</evidence>
<accession>A0A344UN23</accession>